<dbReference type="Gene3D" id="2.60.40.10">
    <property type="entry name" value="Immunoglobulins"/>
    <property type="match status" value="1"/>
</dbReference>
<dbReference type="InterPro" id="IPR006102">
    <property type="entry name" value="Ig-like_GH2"/>
</dbReference>
<dbReference type="InterPro" id="IPR017853">
    <property type="entry name" value="GH"/>
</dbReference>
<keyword evidence="3" id="KW-0326">Glycosidase</keyword>
<dbReference type="SUPFAM" id="SSF49785">
    <property type="entry name" value="Galactose-binding domain-like"/>
    <property type="match status" value="1"/>
</dbReference>
<feature type="region of interest" description="Disordered" evidence="4">
    <location>
        <begin position="515"/>
        <end position="540"/>
    </location>
</feature>
<dbReference type="InterPro" id="IPR006101">
    <property type="entry name" value="Glyco_hydro_2"/>
</dbReference>
<feature type="domain" description="Glycoside hydrolase family 2 catalytic" evidence="6">
    <location>
        <begin position="271"/>
        <end position="388"/>
    </location>
</feature>
<organism evidence="8 9">
    <name type="scientific">Cohnella rhizosphaerae</name>
    <dbReference type="NCBI Taxonomy" id="1457232"/>
    <lineage>
        <taxon>Bacteria</taxon>
        <taxon>Bacillati</taxon>
        <taxon>Bacillota</taxon>
        <taxon>Bacilli</taxon>
        <taxon>Bacillales</taxon>
        <taxon>Paenibacillaceae</taxon>
        <taxon>Cohnella</taxon>
    </lineage>
</organism>
<name>A0A9X4QRV3_9BACL</name>
<evidence type="ECO:0000313" key="9">
    <source>
        <dbReference type="Proteomes" id="UP001153404"/>
    </source>
</evidence>
<keyword evidence="2" id="KW-0378">Hydrolase</keyword>
<dbReference type="Proteomes" id="UP001153404">
    <property type="component" value="Unassembled WGS sequence"/>
</dbReference>
<dbReference type="Gene3D" id="3.20.20.80">
    <property type="entry name" value="Glycosidases"/>
    <property type="match status" value="1"/>
</dbReference>
<dbReference type="Gene3D" id="2.60.120.260">
    <property type="entry name" value="Galactose-binding domain-like"/>
    <property type="match status" value="1"/>
</dbReference>
<dbReference type="PANTHER" id="PTHR42732">
    <property type="entry name" value="BETA-GALACTOSIDASE"/>
    <property type="match status" value="1"/>
</dbReference>
<dbReference type="AlphaFoldDB" id="A0A9X4QRV3"/>
<dbReference type="GO" id="GO:0004553">
    <property type="term" value="F:hydrolase activity, hydrolyzing O-glycosyl compounds"/>
    <property type="evidence" value="ECO:0007669"/>
    <property type="project" value="InterPro"/>
</dbReference>
<dbReference type="InterPro" id="IPR036156">
    <property type="entry name" value="Beta-gal/glucu_dom_sf"/>
</dbReference>
<evidence type="ECO:0000259" key="6">
    <source>
        <dbReference type="Pfam" id="PF02836"/>
    </source>
</evidence>
<dbReference type="PRINTS" id="PR00132">
    <property type="entry name" value="GLHYDRLASE2"/>
</dbReference>
<evidence type="ECO:0000256" key="3">
    <source>
        <dbReference type="ARBA" id="ARBA00023295"/>
    </source>
</evidence>
<evidence type="ECO:0000256" key="1">
    <source>
        <dbReference type="ARBA" id="ARBA00007401"/>
    </source>
</evidence>
<dbReference type="InterPro" id="IPR008979">
    <property type="entry name" value="Galactose-bd-like_sf"/>
</dbReference>
<evidence type="ECO:0000259" key="7">
    <source>
        <dbReference type="Pfam" id="PF02837"/>
    </source>
</evidence>
<dbReference type="Pfam" id="PF00703">
    <property type="entry name" value="Glyco_hydro_2"/>
    <property type="match status" value="1"/>
</dbReference>
<feature type="domain" description="Glycoside hydrolase family 2 immunoglobulin-like beta-sandwich" evidence="5">
    <location>
        <begin position="151"/>
        <end position="265"/>
    </location>
</feature>
<dbReference type="InterPro" id="IPR013783">
    <property type="entry name" value="Ig-like_fold"/>
</dbReference>
<feature type="domain" description="Glycosyl hydrolases family 2 sugar binding" evidence="7">
    <location>
        <begin position="37"/>
        <end position="144"/>
    </location>
</feature>
<dbReference type="PANTHER" id="PTHR42732:SF1">
    <property type="entry name" value="BETA-MANNOSIDASE"/>
    <property type="match status" value="1"/>
</dbReference>
<reference evidence="8" key="1">
    <citation type="submission" date="2022-10" db="EMBL/GenBank/DDBJ databases">
        <title>Comparative genomic analysis of Cohnella hashimotonis sp. nov., isolated from the International Space Station.</title>
        <authorList>
            <person name="Simpson A."/>
            <person name="Venkateswaran K."/>
        </authorList>
    </citation>
    <scope>NUCLEOTIDE SEQUENCE</scope>
    <source>
        <strain evidence="8">DSM 28161</strain>
    </source>
</reference>
<dbReference type="EMBL" id="JAPDIA010000002">
    <property type="protein sequence ID" value="MDG0808634.1"/>
    <property type="molecule type" value="Genomic_DNA"/>
</dbReference>
<evidence type="ECO:0008006" key="10">
    <source>
        <dbReference type="Google" id="ProtNLM"/>
    </source>
</evidence>
<protein>
    <recommendedName>
        <fullName evidence="10">Beta-galactosidase</fullName>
    </recommendedName>
</protein>
<dbReference type="InterPro" id="IPR006104">
    <property type="entry name" value="Glyco_hydro_2_N"/>
</dbReference>
<evidence type="ECO:0000313" key="8">
    <source>
        <dbReference type="EMBL" id="MDG0808634.1"/>
    </source>
</evidence>
<evidence type="ECO:0000259" key="5">
    <source>
        <dbReference type="Pfam" id="PF00703"/>
    </source>
</evidence>
<evidence type="ECO:0000256" key="2">
    <source>
        <dbReference type="ARBA" id="ARBA00022801"/>
    </source>
</evidence>
<dbReference type="Pfam" id="PF02837">
    <property type="entry name" value="Glyco_hydro_2_N"/>
    <property type="match status" value="1"/>
</dbReference>
<accession>A0A9X4QRV3</accession>
<proteinExistence type="inferred from homology"/>
<dbReference type="InterPro" id="IPR006103">
    <property type="entry name" value="Glyco_hydro_2_cat"/>
</dbReference>
<dbReference type="Pfam" id="PF02836">
    <property type="entry name" value="Glyco_hydro_2_C"/>
    <property type="match status" value="1"/>
</dbReference>
<gene>
    <name evidence="8" type="ORF">OMP40_03935</name>
</gene>
<dbReference type="InterPro" id="IPR051913">
    <property type="entry name" value="GH2_Domain-Containing"/>
</dbReference>
<dbReference type="SUPFAM" id="SSF49303">
    <property type="entry name" value="beta-Galactosidase/glucuronidase domain"/>
    <property type="match status" value="1"/>
</dbReference>
<sequence>MRDWPKDGRRGRCGGDWHCEVPGCIQKVKELGEEALYPSVVGMPNAYLGTAWLETDFEVPELTDGRQLWLKCGGIAPAAHLWVNGTYVGYHAYAPVSAKWNITGMVRSGQSARVTAAIVEEDIGLLGGLRFGEVFWSGLYRSVEIETAGAVRIEELWLRPDAANGRLAVSGCIYNDSAAPALLAPAASVAAWREEETASASGNAWTASGEAVEVGPGGSAAFALTVDMPDADRWSCEAPALYLASVALNDGTRPVDVRKERFGLRDLSAEGSALKLNGRPFLARGTGQEYFSPTISPLTDRAIIRQRWTSLREHGFNFFRCHTYTPTPEELEIADELGILLASEIGLVSNFGGTFPFAEAADVLAAHVVQTRNHPSLAVYCLGNEGSQLMVHRQEDRERAETGYRIIKRHAPDHIGMIAFGMQGELPDLPNDAESPHLWGHEFRLAYDGLSRIPWRLPGPSGVGGSRRSCTNTASSAFGPIRGRRRSTRRTGTPPRSGNEAARRWLPPAWRSWRMPSSGAPERSAGFARARPSRWRGGSPAWTATSCGRFSATATAMPDSRTTWACEAMQTRRSIAKAAMRRWPCSSTGITKGARCEAELGFRSVSICLIIQVEMSAPPRSNGAWPPATGRSCWPVASKGSAARTARTVR</sequence>
<keyword evidence="9" id="KW-1185">Reference proteome</keyword>
<comment type="similarity">
    <text evidence="1">Belongs to the glycosyl hydrolase 2 family.</text>
</comment>
<dbReference type="GO" id="GO:0005975">
    <property type="term" value="P:carbohydrate metabolic process"/>
    <property type="evidence" value="ECO:0007669"/>
    <property type="project" value="InterPro"/>
</dbReference>
<dbReference type="SUPFAM" id="SSF51445">
    <property type="entry name" value="(Trans)glycosidases"/>
    <property type="match status" value="1"/>
</dbReference>
<feature type="region of interest" description="Disordered" evidence="4">
    <location>
        <begin position="461"/>
        <end position="501"/>
    </location>
</feature>
<evidence type="ECO:0000256" key="4">
    <source>
        <dbReference type="SAM" id="MobiDB-lite"/>
    </source>
</evidence>
<dbReference type="RefSeq" id="WP_277529326.1">
    <property type="nucleotide sequence ID" value="NZ_JAPDIA010000002.1"/>
</dbReference>
<comment type="caution">
    <text evidence="8">The sequence shown here is derived from an EMBL/GenBank/DDBJ whole genome shotgun (WGS) entry which is preliminary data.</text>
</comment>